<dbReference type="Proteomes" id="UP000249464">
    <property type="component" value="Unassembled WGS sequence"/>
</dbReference>
<dbReference type="InterPro" id="IPR039537">
    <property type="entry name" value="Retrotran_Ty1/copia-like"/>
</dbReference>
<dbReference type="EMBL" id="FQNC01000044">
    <property type="protein sequence ID" value="SGY55080.1"/>
    <property type="molecule type" value="Genomic_DNA"/>
</dbReference>
<organism evidence="2 3">
    <name type="scientific">Microbotryum silenes-dioicae</name>
    <dbReference type="NCBI Taxonomy" id="796604"/>
    <lineage>
        <taxon>Eukaryota</taxon>
        <taxon>Fungi</taxon>
        <taxon>Dikarya</taxon>
        <taxon>Basidiomycota</taxon>
        <taxon>Pucciniomycotina</taxon>
        <taxon>Microbotryomycetes</taxon>
        <taxon>Microbotryales</taxon>
        <taxon>Microbotryaceae</taxon>
        <taxon>Microbotryum</taxon>
    </lineage>
</organism>
<accession>A0A2X0P815</accession>
<dbReference type="InterPro" id="IPR012337">
    <property type="entry name" value="RNaseH-like_sf"/>
</dbReference>
<dbReference type="Gene3D" id="3.30.420.10">
    <property type="entry name" value="Ribonuclease H-like superfamily/Ribonuclease H"/>
    <property type="match status" value="1"/>
</dbReference>
<gene>
    <name evidence="2" type="primary">BQ5605_C006g03961</name>
    <name evidence="2" type="ORF">BQ5605_C006G03961</name>
</gene>
<dbReference type="GO" id="GO:0003676">
    <property type="term" value="F:nucleic acid binding"/>
    <property type="evidence" value="ECO:0007669"/>
    <property type="project" value="InterPro"/>
</dbReference>
<evidence type="ECO:0000313" key="3">
    <source>
        <dbReference type="Proteomes" id="UP000249464"/>
    </source>
</evidence>
<name>A0A2X0P815_9BASI</name>
<dbReference type="InterPro" id="IPR036397">
    <property type="entry name" value="RNaseH_sf"/>
</dbReference>
<dbReference type="PANTHER" id="PTHR42648">
    <property type="entry name" value="TRANSPOSASE, PUTATIVE-RELATED"/>
    <property type="match status" value="1"/>
</dbReference>
<reference evidence="2 3" key="1">
    <citation type="submission" date="2016-11" db="EMBL/GenBank/DDBJ databases">
        <authorList>
            <person name="Jaros S."/>
            <person name="Januszkiewicz K."/>
            <person name="Wedrychowicz H."/>
        </authorList>
    </citation>
    <scope>NUCLEOTIDE SEQUENCE [LARGE SCALE GENOMIC DNA]</scope>
</reference>
<dbReference type="PANTHER" id="PTHR42648:SF28">
    <property type="entry name" value="TRANSPOSON-ENCODED PROTEIN WITH RIBONUCLEASE H-LIKE AND RETROVIRUS ZINC FINGER-LIKE DOMAINS"/>
    <property type="match status" value="1"/>
</dbReference>
<keyword evidence="3" id="KW-1185">Reference proteome</keyword>
<feature type="region of interest" description="Disordered" evidence="1">
    <location>
        <begin position="513"/>
        <end position="533"/>
    </location>
</feature>
<evidence type="ECO:0000256" key="1">
    <source>
        <dbReference type="SAM" id="MobiDB-lite"/>
    </source>
</evidence>
<dbReference type="AlphaFoldDB" id="A0A2X0P815"/>
<protein>
    <submittedName>
        <fullName evidence="2">BQ5605_C006g03961 protein</fullName>
    </submittedName>
</protein>
<evidence type="ECO:0000313" key="2">
    <source>
        <dbReference type="EMBL" id="SGY55080.1"/>
    </source>
</evidence>
<dbReference type="SUPFAM" id="SSF53098">
    <property type="entry name" value="Ribonuclease H-like"/>
    <property type="match status" value="1"/>
</dbReference>
<proteinExistence type="predicted"/>
<sequence>MSTNHTIYSIGESLGAAPLQNTWIGDTGAHCHFVGYGSITVRTNKNHTLNIQKVYHLPGAEQGLVSFKALRIAGAKLLFGDDGLTINLHVGNSIFASTRIDTDYNFNFTVVPEEPVDAVTRSSTSASLYSWHLFFNHISQLSLLALHRAGAVTGLCLTDTTVVDCKSCFLTRMTATPHNRQSRGVDHVLYRISMDLGFVNYEDFQGRSIYLVIVNQFSNAKFTYPLVSKTAAVVLEAWNLFITYAKRLSQRSSLFFRRLGITHETTTRYTPQQNGQAERANLRSPLVLNNALLSEVQHLSHLVWISTVRYQVRALGLGFIGIRDWQRRGRWVGGIGCQVEFIELGPMLSLTGSLVLACLSGLESSIITAYQLCIPFRAVRVAPCRLPCLDLDYNTRLRGSGPVTHDLQLELGVSLVSNTQLVRMLLLHMDEELSQRLRLSDVIKGTELSPDELDTSIIKTDPSTSPTDFDFQTFDTEARRLWQVISATCASVKATAQASAKIVRPMHTSHTIKSLRTTVSPSTPPPLPSKIRPPERHKIALEPHWQPKLTGASYMDCN</sequence>